<dbReference type="InterPro" id="IPR050312">
    <property type="entry name" value="IolE/XylAMocC-like"/>
</dbReference>
<name>A0ABP4P1V2_9ACTN</name>
<keyword evidence="3" id="KW-1185">Reference proteome</keyword>
<evidence type="ECO:0000259" key="1">
    <source>
        <dbReference type="Pfam" id="PF01261"/>
    </source>
</evidence>
<comment type="caution">
    <text evidence="2">The sequence shown here is derived from an EMBL/GenBank/DDBJ whole genome shotgun (WGS) entry which is preliminary data.</text>
</comment>
<protein>
    <submittedName>
        <fullName evidence="2">Sugar phosphate isomerase/epimerase</fullName>
    </submittedName>
</protein>
<dbReference type="GO" id="GO:0016853">
    <property type="term" value="F:isomerase activity"/>
    <property type="evidence" value="ECO:0007669"/>
    <property type="project" value="UniProtKB-KW"/>
</dbReference>
<feature type="domain" description="Xylose isomerase-like TIM barrel" evidence="1">
    <location>
        <begin position="21"/>
        <end position="155"/>
    </location>
</feature>
<dbReference type="SUPFAM" id="SSF51658">
    <property type="entry name" value="Xylose isomerase-like"/>
    <property type="match status" value="1"/>
</dbReference>
<sequence>MTLQTGMCSVTLRRLPAGAVLDLAAAAGLACVEWGADRHVPPGDPRAAAALRQRGLDLGVAVAAYGSYFRAGVDDVADFATVLATAVALGAPRVRIWAGAAGSARVSADERRAVVAGARAAVERAADAGILVAFEFHGDTLTDTVASTLDLLGEVPGAATYWQPPVGAPDAEALAGLAAVLDHLAAVHVFSWWPRTERLPLTARERLWRETFTLLRGCELDRDLDALLEFVPGDDPAVVATEAATLRDLAGA</sequence>
<dbReference type="Gene3D" id="3.20.20.150">
    <property type="entry name" value="Divalent-metal-dependent TIM barrel enzymes"/>
    <property type="match status" value="1"/>
</dbReference>
<dbReference type="InterPro" id="IPR013022">
    <property type="entry name" value="Xyl_isomerase-like_TIM-brl"/>
</dbReference>
<dbReference type="EMBL" id="BAAAQD010000046">
    <property type="protein sequence ID" value="GAA1571267.1"/>
    <property type="molecule type" value="Genomic_DNA"/>
</dbReference>
<evidence type="ECO:0000313" key="2">
    <source>
        <dbReference type="EMBL" id="GAA1571267.1"/>
    </source>
</evidence>
<dbReference type="PANTHER" id="PTHR12110">
    <property type="entry name" value="HYDROXYPYRUVATE ISOMERASE"/>
    <property type="match status" value="1"/>
</dbReference>
<dbReference type="InterPro" id="IPR036237">
    <property type="entry name" value="Xyl_isomerase-like_sf"/>
</dbReference>
<dbReference type="Pfam" id="PF01261">
    <property type="entry name" value="AP_endonuc_2"/>
    <property type="match status" value="1"/>
</dbReference>
<dbReference type="PANTHER" id="PTHR12110:SF41">
    <property type="entry name" value="INOSOSE DEHYDRATASE"/>
    <property type="match status" value="1"/>
</dbReference>
<keyword evidence="2" id="KW-0413">Isomerase</keyword>
<dbReference type="Proteomes" id="UP001501470">
    <property type="component" value="Unassembled WGS sequence"/>
</dbReference>
<proteinExistence type="predicted"/>
<reference evidence="3" key="1">
    <citation type="journal article" date="2019" name="Int. J. Syst. Evol. Microbiol.">
        <title>The Global Catalogue of Microorganisms (GCM) 10K type strain sequencing project: providing services to taxonomists for standard genome sequencing and annotation.</title>
        <authorList>
            <consortium name="The Broad Institute Genomics Platform"/>
            <consortium name="The Broad Institute Genome Sequencing Center for Infectious Disease"/>
            <person name="Wu L."/>
            <person name="Ma J."/>
        </authorList>
    </citation>
    <scope>NUCLEOTIDE SEQUENCE [LARGE SCALE GENOMIC DNA]</scope>
    <source>
        <strain evidence="3">JCM 15933</strain>
    </source>
</reference>
<gene>
    <name evidence="2" type="ORF">GCM10009827_111410</name>
</gene>
<evidence type="ECO:0000313" key="3">
    <source>
        <dbReference type="Proteomes" id="UP001501470"/>
    </source>
</evidence>
<accession>A0ABP4P1V2</accession>
<organism evidence="2 3">
    <name type="scientific">Dactylosporangium maewongense</name>
    <dbReference type="NCBI Taxonomy" id="634393"/>
    <lineage>
        <taxon>Bacteria</taxon>
        <taxon>Bacillati</taxon>
        <taxon>Actinomycetota</taxon>
        <taxon>Actinomycetes</taxon>
        <taxon>Micromonosporales</taxon>
        <taxon>Micromonosporaceae</taxon>
        <taxon>Dactylosporangium</taxon>
    </lineage>
</organism>
<dbReference type="RefSeq" id="WP_344514359.1">
    <property type="nucleotide sequence ID" value="NZ_BAAAQD010000046.1"/>
</dbReference>